<dbReference type="PANTHER" id="PTHR13906:SF16">
    <property type="entry name" value="LYSOPHOSPHOLIPID ACYLTRANSFERASE 7"/>
    <property type="match status" value="1"/>
</dbReference>
<feature type="transmembrane region" description="Helical" evidence="11">
    <location>
        <begin position="50"/>
        <end position="67"/>
    </location>
</feature>
<dbReference type="PANTHER" id="PTHR13906">
    <property type="entry name" value="PORCUPINE"/>
    <property type="match status" value="1"/>
</dbReference>
<protein>
    <recommendedName>
        <fullName evidence="10">Lysophospholipid acyltransferase 7</fullName>
    </recommendedName>
</protein>
<comment type="subcellular location">
    <subcellularLocation>
        <location evidence="1">Membrane</location>
        <topology evidence="1">Multi-pass membrane protein</topology>
    </subcellularLocation>
</comment>
<evidence type="ECO:0000256" key="9">
    <source>
        <dbReference type="ARBA" id="ARBA00025707"/>
    </source>
</evidence>
<keyword evidence="5 11" id="KW-0812">Transmembrane</keyword>
<dbReference type="GO" id="GO:0030258">
    <property type="term" value="P:lipid modification"/>
    <property type="evidence" value="ECO:0007669"/>
    <property type="project" value="TreeGrafter"/>
</dbReference>
<comment type="pathway">
    <text evidence="2">Lipid metabolism; phospholipid metabolism.</text>
</comment>
<evidence type="ECO:0000256" key="5">
    <source>
        <dbReference type="ARBA" id="ARBA00022692"/>
    </source>
</evidence>
<feature type="transmembrane region" description="Helical" evidence="11">
    <location>
        <begin position="180"/>
        <end position="199"/>
    </location>
</feature>
<dbReference type="GO" id="GO:0006661">
    <property type="term" value="P:phosphatidylinositol biosynthetic process"/>
    <property type="evidence" value="ECO:0007669"/>
    <property type="project" value="TreeGrafter"/>
</dbReference>
<keyword evidence="6 11" id="KW-1133">Transmembrane helix</keyword>
<evidence type="ECO:0000256" key="1">
    <source>
        <dbReference type="ARBA" id="ARBA00004141"/>
    </source>
</evidence>
<feature type="transmembrane region" description="Helical" evidence="11">
    <location>
        <begin position="211"/>
        <end position="227"/>
    </location>
</feature>
<dbReference type="Proteomes" id="UP000694867">
    <property type="component" value="Unplaced"/>
</dbReference>
<evidence type="ECO:0000256" key="6">
    <source>
        <dbReference type="ARBA" id="ARBA00022989"/>
    </source>
</evidence>
<comment type="similarity">
    <text evidence="3">Belongs to the membrane-bound acyltransferase family.</text>
</comment>
<dbReference type="Pfam" id="PF03062">
    <property type="entry name" value="MBOAT"/>
    <property type="match status" value="1"/>
</dbReference>
<keyword evidence="7 11" id="KW-0472">Membrane</keyword>
<evidence type="ECO:0000256" key="10">
    <source>
        <dbReference type="ARBA" id="ARBA00093678"/>
    </source>
</evidence>
<evidence type="ECO:0000256" key="2">
    <source>
        <dbReference type="ARBA" id="ARBA00005074"/>
    </source>
</evidence>
<keyword evidence="12" id="KW-1185">Reference proteome</keyword>
<sequence length="440" mass="51091">MIEEVFYLVFLLGHIAFGALYLHKVHVSQRRIVCTVIGLNTSLILSRWDLLHQFALTFLVIAVLYIYRRSRAFNLCYALNAVAFGYLLFFRFVSTNNFSRMIMMMLVLRMGGLGSEIEESEQLEIDNLHEAPLIDIFYYAFSYMGLLAGPYIRYRTFRDFMDGICLTTFSQRRHFLEEKLTSMPLFLTFFLVANVLAPLEAAKTQEFHDESGFLYTLWYMVVMFMGFRGRLYTGFVLAECGCIAAGIGAYPHEWENKSGQGPTKRKKAMYPNHIDFNTVQNLDFRECETAPTVKETVRAWNQTVQYWLAVNCYKKLPAPRWIRMVVTMMVSAFWHGIRPGYYVCLISTVLYASAESHLLEYFSKNPLFPMPTTTLGKIAFAQLKFLAFAYMGVAFMMISMPEIVRFYANLYFFGYVIPVAILIYFRCFANLAESREIKRT</sequence>
<evidence type="ECO:0000256" key="3">
    <source>
        <dbReference type="ARBA" id="ARBA00010323"/>
    </source>
</evidence>
<accession>A0AAJ6VZK4</accession>
<dbReference type="GO" id="GO:0016020">
    <property type="term" value="C:membrane"/>
    <property type="evidence" value="ECO:0007669"/>
    <property type="project" value="UniProtKB-SubCell"/>
</dbReference>
<dbReference type="RefSeq" id="XP_003746004.1">
    <property type="nucleotide sequence ID" value="XM_003745956.2"/>
</dbReference>
<evidence type="ECO:0000313" key="13">
    <source>
        <dbReference type="RefSeq" id="XP_003746004.1"/>
    </source>
</evidence>
<organism evidence="12 13">
    <name type="scientific">Galendromus occidentalis</name>
    <name type="common">western predatory mite</name>
    <dbReference type="NCBI Taxonomy" id="34638"/>
    <lineage>
        <taxon>Eukaryota</taxon>
        <taxon>Metazoa</taxon>
        <taxon>Ecdysozoa</taxon>
        <taxon>Arthropoda</taxon>
        <taxon>Chelicerata</taxon>
        <taxon>Arachnida</taxon>
        <taxon>Acari</taxon>
        <taxon>Parasitiformes</taxon>
        <taxon>Mesostigmata</taxon>
        <taxon>Gamasina</taxon>
        <taxon>Phytoseioidea</taxon>
        <taxon>Phytoseiidae</taxon>
        <taxon>Typhlodrominae</taxon>
        <taxon>Galendromus</taxon>
    </lineage>
</organism>
<dbReference type="GO" id="GO:0044233">
    <property type="term" value="C:mitochondria-associated endoplasmic reticulum membrane contact site"/>
    <property type="evidence" value="ECO:0007669"/>
    <property type="project" value="TreeGrafter"/>
</dbReference>
<feature type="transmembrane region" description="Helical" evidence="11">
    <location>
        <begin position="5"/>
        <end position="23"/>
    </location>
</feature>
<name>A0AAJ6VZK4_9ACAR</name>
<evidence type="ECO:0000256" key="8">
    <source>
        <dbReference type="ARBA" id="ARBA00023315"/>
    </source>
</evidence>
<feature type="transmembrane region" description="Helical" evidence="11">
    <location>
        <begin position="136"/>
        <end position="154"/>
    </location>
</feature>
<dbReference type="InterPro" id="IPR049941">
    <property type="entry name" value="LPLAT_7/PORCN-like"/>
</dbReference>
<reference evidence="13" key="1">
    <citation type="submission" date="2025-08" db="UniProtKB">
        <authorList>
            <consortium name="RefSeq"/>
        </authorList>
    </citation>
    <scope>IDENTIFICATION</scope>
</reference>
<feature type="transmembrane region" description="Helical" evidence="11">
    <location>
        <begin position="385"/>
        <end position="404"/>
    </location>
</feature>
<feature type="transmembrane region" description="Helical" evidence="11">
    <location>
        <begin position="410"/>
        <end position="429"/>
    </location>
</feature>
<gene>
    <name evidence="13" type="primary">LOC100908279</name>
</gene>
<dbReference type="GO" id="GO:0071617">
    <property type="term" value="F:lysophospholipid acyltransferase activity"/>
    <property type="evidence" value="ECO:0007669"/>
    <property type="project" value="TreeGrafter"/>
</dbReference>
<dbReference type="KEGG" id="goe:100908279"/>
<evidence type="ECO:0000256" key="4">
    <source>
        <dbReference type="ARBA" id="ARBA00022679"/>
    </source>
</evidence>
<comment type="pathway">
    <text evidence="9">Phospholipid metabolism.</text>
</comment>
<evidence type="ECO:0000313" key="12">
    <source>
        <dbReference type="Proteomes" id="UP000694867"/>
    </source>
</evidence>
<dbReference type="GeneID" id="100908279"/>
<evidence type="ECO:0000256" key="7">
    <source>
        <dbReference type="ARBA" id="ARBA00023136"/>
    </source>
</evidence>
<proteinExistence type="inferred from homology"/>
<dbReference type="InterPro" id="IPR004299">
    <property type="entry name" value="MBOAT_fam"/>
</dbReference>
<keyword evidence="8 13" id="KW-0012">Acyltransferase</keyword>
<keyword evidence="4" id="KW-0808">Transferase</keyword>
<feature type="transmembrane region" description="Helical" evidence="11">
    <location>
        <begin position="74"/>
        <end position="93"/>
    </location>
</feature>
<evidence type="ECO:0000256" key="11">
    <source>
        <dbReference type="SAM" id="Phobius"/>
    </source>
</evidence>
<dbReference type="AlphaFoldDB" id="A0AAJ6VZK4"/>